<organism evidence="5 6">
    <name type="scientific">Trypanosoma theileri</name>
    <dbReference type="NCBI Taxonomy" id="67003"/>
    <lineage>
        <taxon>Eukaryota</taxon>
        <taxon>Discoba</taxon>
        <taxon>Euglenozoa</taxon>
        <taxon>Kinetoplastea</taxon>
        <taxon>Metakinetoplastina</taxon>
        <taxon>Trypanosomatida</taxon>
        <taxon>Trypanosomatidae</taxon>
        <taxon>Trypanosoma</taxon>
    </lineage>
</organism>
<feature type="domain" description="Nuclear cap binding complex subunit CBP66 N-terminal" evidence="3">
    <location>
        <begin position="5"/>
        <end position="101"/>
    </location>
</feature>
<evidence type="ECO:0000259" key="2">
    <source>
        <dbReference type="Pfam" id="PF19043"/>
    </source>
</evidence>
<dbReference type="EMBL" id="NBCO01000033">
    <property type="protein sequence ID" value="ORC85740.1"/>
    <property type="molecule type" value="Genomic_DNA"/>
</dbReference>
<dbReference type="Pfam" id="PF19043">
    <property type="entry name" value="CBP66"/>
    <property type="match status" value="1"/>
</dbReference>
<dbReference type="Pfam" id="PF20992">
    <property type="entry name" value="CBP66_2nd"/>
    <property type="match status" value="1"/>
</dbReference>
<evidence type="ECO:0000259" key="4">
    <source>
        <dbReference type="Pfam" id="PF20992"/>
    </source>
</evidence>
<gene>
    <name evidence="5" type="ORF">TM35_000331970</name>
</gene>
<feature type="compositionally biased region" description="Low complexity" evidence="1">
    <location>
        <begin position="530"/>
        <end position="542"/>
    </location>
</feature>
<feature type="domain" description="Nuclear cap binding complex subunit CBP66 second" evidence="4">
    <location>
        <begin position="106"/>
        <end position="183"/>
    </location>
</feature>
<dbReference type="InterPro" id="IPR048322">
    <property type="entry name" value="CBP66_2nd"/>
</dbReference>
<keyword evidence="6" id="KW-1185">Reference proteome</keyword>
<evidence type="ECO:0000259" key="3">
    <source>
        <dbReference type="Pfam" id="PF20991"/>
    </source>
</evidence>
<sequence>MTQVRTFVFITNIPDFLLEPMEVSSNISSRARANRDPRYERLRSLLAANTSGVMIVMHLETRGYALALYASEQEALAACKTTITPQNGNPPQQYPPLQLRILQRERPAPCEAVYTPTITIEGTTVQKSDLVPTRGLELVYRGRAVARWCPHTQAHEDCLFGTSCHRIHLKAYQHTVRKRPRMDVITGTGGTANNTTATTTSAIGAIEAEMTREEMEVVRNVTRSTRLTEELLVPAEMQLDFSVYVSITHEEALSLVGNTGSTACSNTIAATATAVRANIVKRVKESCSTYKGPYFIRFAFPGGAPWDWSLHDESEGLPQLRQRAPFPENGAPTPLERDLFCQKLLYHVNQMNKFTTIDAALRAFETSPRVCEALHQYLQQENDQKDKKEKNSNEDSSGTSTMIELCIRPWLFLPTADMETVVLLEKGGEYIRGVAQRHAALRLMTSATFLQQHQLDFTRYAVIGNNEDPEAEDALEMELRRVGTVVKRGVDTLRRHVRQQCTREKIPSSSAWCIQLAVVIPDGLGMEENNNSGNSNVNGPVSTTTVSGENSTDVGTMHTVVLSLKPYQTALEEFTAIYGTRQDVSSAGNDDNDRVRKEVLWNTKKHPYISLFSRELMERLKRDGNE</sequence>
<feature type="domain" description="Nuclear cap-binding complex subunit CBP66 C-terminal" evidence="2">
    <location>
        <begin position="208"/>
        <end position="623"/>
    </location>
</feature>
<dbReference type="GeneID" id="39988733"/>
<evidence type="ECO:0000256" key="1">
    <source>
        <dbReference type="SAM" id="MobiDB-lite"/>
    </source>
</evidence>
<accession>A0A1X0NNM1</accession>
<feature type="region of interest" description="Disordered" evidence="1">
    <location>
        <begin position="530"/>
        <end position="552"/>
    </location>
</feature>
<evidence type="ECO:0000313" key="6">
    <source>
        <dbReference type="Proteomes" id="UP000192257"/>
    </source>
</evidence>
<protein>
    <submittedName>
        <fullName evidence="5">Uncharacterized protein</fullName>
    </submittedName>
</protein>
<dbReference type="AlphaFoldDB" id="A0A1X0NNM1"/>
<name>A0A1X0NNM1_9TRYP</name>
<dbReference type="Proteomes" id="UP000192257">
    <property type="component" value="Unassembled WGS sequence"/>
</dbReference>
<comment type="caution">
    <text evidence="5">The sequence shown here is derived from an EMBL/GenBank/DDBJ whole genome shotgun (WGS) entry which is preliminary data.</text>
</comment>
<dbReference type="OrthoDB" id="277260at2759"/>
<dbReference type="GO" id="GO:0005846">
    <property type="term" value="C:nuclear cap binding complex"/>
    <property type="evidence" value="ECO:0007669"/>
    <property type="project" value="InterPro"/>
</dbReference>
<dbReference type="InterPro" id="IPR043965">
    <property type="entry name" value="CBP66_C"/>
</dbReference>
<reference evidence="5 6" key="1">
    <citation type="submission" date="2017-03" db="EMBL/GenBank/DDBJ databases">
        <title>An alternative strategy for trypanosome survival in the mammalian bloodstream revealed through genome and transcriptome analysis of the ubiquitous bovine parasite Trypanosoma (Megatrypanum) theileri.</title>
        <authorList>
            <person name="Kelly S."/>
            <person name="Ivens A."/>
            <person name="Mott A."/>
            <person name="O'Neill E."/>
            <person name="Emms D."/>
            <person name="Macleod O."/>
            <person name="Voorheis P."/>
            <person name="Matthews J."/>
            <person name="Matthews K."/>
            <person name="Carrington M."/>
        </authorList>
    </citation>
    <scope>NUCLEOTIDE SEQUENCE [LARGE SCALE GENOMIC DNA]</scope>
    <source>
        <strain evidence="5">Edinburgh</strain>
    </source>
</reference>
<dbReference type="VEuPathDB" id="TriTrypDB:TM35_000331970"/>
<dbReference type="InterPro" id="IPR048321">
    <property type="entry name" value="CBP66_1st"/>
</dbReference>
<feature type="compositionally biased region" description="Polar residues" evidence="1">
    <location>
        <begin position="543"/>
        <end position="552"/>
    </location>
</feature>
<proteinExistence type="predicted"/>
<dbReference type="RefSeq" id="XP_028879806.1">
    <property type="nucleotide sequence ID" value="XM_029028953.1"/>
</dbReference>
<evidence type="ECO:0000313" key="5">
    <source>
        <dbReference type="EMBL" id="ORC85740.1"/>
    </source>
</evidence>
<dbReference type="Pfam" id="PF20991">
    <property type="entry name" value="CBP66_1st"/>
    <property type="match status" value="1"/>
</dbReference>